<evidence type="ECO:0000256" key="2">
    <source>
        <dbReference type="ARBA" id="ARBA00022448"/>
    </source>
</evidence>
<reference evidence="11 12" key="1">
    <citation type="journal article" date="2016" name="Mol. Biol. Evol.">
        <title>Comparative Genomics of Early-Diverging Mushroom-Forming Fungi Provides Insights into the Origins of Lignocellulose Decay Capabilities.</title>
        <authorList>
            <person name="Nagy L.G."/>
            <person name="Riley R."/>
            <person name="Tritt A."/>
            <person name="Adam C."/>
            <person name="Daum C."/>
            <person name="Floudas D."/>
            <person name="Sun H."/>
            <person name="Yadav J.S."/>
            <person name="Pangilinan J."/>
            <person name="Larsson K.H."/>
            <person name="Matsuura K."/>
            <person name="Barry K."/>
            <person name="Labutti K."/>
            <person name="Kuo R."/>
            <person name="Ohm R.A."/>
            <person name="Bhattacharya S.S."/>
            <person name="Shirouzu T."/>
            <person name="Yoshinaga Y."/>
            <person name="Martin F.M."/>
            <person name="Grigoriev I.V."/>
            <person name="Hibbett D.S."/>
        </authorList>
    </citation>
    <scope>NUCLEOTIDE SEQUENCE [LARGE SCALE GENOMIC DNA]</scope>
    <source>
        <strain evidence="11 12">TUFC12733</strain>
    </source>
</reference>
<dbReference type="Proteomes" id="UP000076738">
    <property type="component" value="Unassembled WGS sequence"/>
</dbReference>
<evidence type="ECO:0000256" key="4">
    <source>
        <dbReference type="ARBA" id="ARBA00022737"/>
    </source>
</evidence>
<organism evidence="11 12">
    <name type="scientific">Calocera viscosa (strain TUFC12733)</name>
    <dbReference type="NCBI Taxonomy" id="1330018"/>
    <lineage>
        <taxon>Eukaryota</taxon>
        <taxon>Fungi</taxon>
        <taxon>Dikarya</taxon>
        <taxon>Basidiomycota</taxon>
        <taxon>Agaricomycotina</taxon>
        <taxon>Dacrymycetes</taxon>
        <taxon>Dacrymycetales</taxon>
        <taxon>Dacrymycetaceae</taxon>
        <taxon>Calocera</taxon>
    </lineage>
</organism>
<dbReference type="GO" id="GO:0055085">
    <property type="term" value="P:transmembrane transport"/>
    <property type="evidence" value="ECO:0007669"/>
    <property type="project" value="InterPro"/>
</dbReference>
<evidence type="ECO:0000256" key="5">
    <source>
        <dbReference type="ARBA" id="ARBA00022989"/>
    </source>
</evidence>
<gene>
    <name evidence="11" type="ORF">CALVIDRAFT_541717</name>
</gene>
<dbReference type="PROSITE" id="PS50920">
    <property type="entry name" value="SOLCAR"/>
    <property type="match status" value="3"/>
</dbReference>
<evidence type="ECO:0000256" key="6">
    <source>
        <dbReference type="ARBA" id="ARBA00023128"/>
    </source>
</evidence>
<evidence type="ECO:0000256" key="10">
    <source>
        <dbReference type="SAM" id="MobiDB-lite"/>
    </source>
</evidence>
<evidence type="ECO:0000256" key="9">
    <source>
        <dbReference type="RuleBase" id="RU000488"/>
    </source>
</evidence>
<feature type="repeat" description="Solcar" evidence="8">
    <location>
        <begin position="285"/>
        <end position="373"/>
    </location>
</feature>
<dbReference type="InterPro" id="IPR002067">
    <property type="entry name" value="MCP"/>
</dbReference>
<dbReference type="PANTHER" id="PTHR24089">
    <property type="entry name" value="SOLUTE CARRIER FAMILY 25"/>
    <property type="match status" value="1"/>
</dbReference>
<keyword evidence="2 9" id="KW-0813">Transport</keyword>
<dbReference type="EMBL" id="KV417321">
    <property type="protein sequence ID" value="KZO91548.1"/>
    <property type="molecule type" value="Genomic_DNA"/>
</dbReference>
<keyword evidence="6" id="KW-0496">Mitochondrion</keyword>
<keyword evidence="7 8" id="KW-0472">Membrane</keyword>
<evidence type="ECO:0000313" key="12">
    <source>
        <dbReference type="Proteomes" id="UP000076738"/>
    </source>
</evidence>
<evidence type="ECO:0000256" key="8">
    <source>
        <dbReference type="PROSITE-ProRule" id="PRU00282"/>
    </source>
</evidence>
<dbReference type="Pfam" id="PF00153">
    <property type="entry name" value="Mito_carr"/>
    <property type="match status" value="3"/>
</dbReference>
<dbReference type="Gene3D" id="1.50.40.10">
    <property type="entry name" value="Mitochondrial carrier domain"/>
    <property type="match status" value="1"/>
</dbReference>
<evidence type="ECO:0000256" key="3">
    <source>
        <dbReference type="ARBA" id="ARBA00022692"/>
    </source>
</evidence>
<keyword evidence="12" id="KW-1185">Reference proteome</keyword>
<keyword evidence="5" id="KW-1133">Transmembrane helix</keyword>
<feature type="repeat" description="Solcar" evidence="8">
    <location>
        <begin position="161"/>
        <end position="271"/>
    </location>
</feature>
<feature type="repeat" description="Solcar" evidence="8">
    <location>
        <begin position="62"/>
        <end position="153"/>
    </location>
</feature>
<dbReference type="GO" id="GO:0031966">
    <property type="term" value="C:mitochondrial membrane"/>
    <property type="evidence" value="ECO:0007669"/>
    <property type="project" value="UniProtKB-SubCell"/>
</dbReference>
<dbReference type="SUPFAM" id="SSF103506">
    <property type="entry name" value="Mitochondrial carrier"/>
    <property type="match status" value="1"/>
</dbReference>
<comment type="subcellular location">
    <subcellularLocation>
        <location evidence="1">Mitochondrion membrane</location>
        <topology evidence="1">Multi-pass membrane protein</topology>
    </subcellularLocation>
</comment>
<feature type="compositionally biased region" description="Low complexity" evidence="10">
    <location>
        <begin position="1"/>
        <end position="23"/>
    </location>
</feature>
<keyword evidence="4" id="KW-0677">Repeat</keyword>
<dbReference type="OrthoDB" id="270584at2759"/>
<dbReference type="PRINTS" id="PR00926">
    <property type="entry name" value="MITOCARRIER"/>
</dbReference>
<evidence type="ECO:0000256" key="7">
    <source>
        <dbReference type="ARBA" id="ARBA00023136"/>
    </source>
</evidence>
<dbReference type="STRING" id="1330018.A0A167HER7"/>
<accession>A0A167HER7</accession>
<dbReference type="AlphaFoldDB" id="A0A167HER7"/>
<proteinExistence type="inferred from homology"/>
<sequence length="375" mass="40736">MPVPASSSSSSSFPASSSTAATPDVPPIASTSQLAALAHPSRIRTFLAQSRARARADTTSWDYIVRTGLAGGFAGCVAKTAVAPLDRVKILFQTSNREFAKYAGTFSGVVYATRDIFKSSGVRGLFRGHSATLLRVFPYAGIKFVAYDQLHNFLMPTRESETKWKRFVAGAGSGVMSVLCTYPLELVRVRLAYTTGTTPHHALWKTIVTIFREGNVASAPSAAAKTLRIPKGSLFAAFPLLKFYRGFTVTITGMIPYAGTSFLMYGTLHRALQASGVSPEVLQARKPLADFSIGAISGAVSQTVSYPFEVVRRRMQVGGVAHPERWLGWGETVRAVWTSHGWRGFFIGLSIGYVKVVPMTAISYATWEWGKRMLL</sequence>
<dbReference type="InterPro" id="IPR023395">
    <property type="entry name" value="MCP_dom_sf"/>
</dbReference>
<keyword evidence="3 8" id="KW-0812">Transmembrane</keyword>
<name>A0A167HER7_CALVF</name>
<comment type="similarity">
    <text evidence="9">Belongs to the mitochondrial carrier (TC 2.A.29) family.</text>
</comment>
<evidence type="ECO:0000313" key="11">
    <source>
        <dbReference type="EMBL" id="KZO91548.1"/>
    </source>
</evidence>
<evidence type="ECO:0000256" key="1">
    <source>
        <dbReference type="ARBA" id="ARBA00004225"/>
    </source>
</evidence>
<dbReference type="InterPro" id="IPR018108">
    <property type="entry name" value="MCP_transmembrane"/>
</dbReference>
<protein>
    <submittedName>
        <fullName evidence="11">Mitochondrial carrier</fullName>
    </submittedName>
</protein>
<feature type="region of interest" description="Disordered" evidence="10">
    <location>
        <begin position="1"/>
        <end position="24"/>
    </location>
</feature>